<proteinExistence type="inferred from homology"/>
<keyword evidence="7" id="KW-1185">Reference proteome</keyword>
<dbReference type="CDD" id="cd02909">
    <property type="entry name" value="cupin_pirin_N"/>
    <property type="match status" value="1"/>
</dbReference>
<accession>A0A178IDZ8</accession>
<dbReference type="PANTHER" id="PTHR43594:SF1">
    <property type="entry name" value="QUERCETIN 2,3-DIOXYGENASE PA2418-RELATED"/>
    <property type="match status" value="1"/>
</dbReference>
<organism evidence="6 7">
    <name type="scientific">Termitidicoccus mucosus</name>
    <dbReference type="NCBI Taxonomy" id="1184151"/>
    <lineage>
        <taxon>Bacteria</taxon>
        <taxon>Pseudomonadati</taxon>
        <taxon>Verrucomicrobiota</taxon>
        <taxon>Opitutia</taxon>
        <taxon>Opitutales</taxon>
        <taxon>Opitutaceae</taxon>
        <taxon>Termitidicoccus</taxon>
    </lineage>
</organism>
<dbReference type="GO" id="GO:0046872">
    <property type="term" value="F:metal ion binding"/>
    <property type="evidence" value="ECO:0007669"/>
    <property type="project" value="UniProtKB-KW"/>
</dbReference>
<evidence type="ECO:0000259" key="5">
    <source>
        <dbReference type="Pfam" id="PF05726"/>
    </source>
</evidence>
<sequence>MRGPGALGAKRLVRVHRGFDAHWVGDGFPVRSVFDYEGLGQDELSPFLLMDYAGPALFPANNKRRGVGEHPHRGFETVTLGYQGSVAHRDSSGGGGVIGPGDVQWMTAASGVMHEEMHAEEFTRKGGVFEVVQLWVNLPAKDKMGRPRYQAITAADIPTVPLAGGAGTLRVIAGEAGGTRGPAKTFTPINLWDGHLRAGASARLEIPEGQTAAIFVRNGRLVFGGAEKEHAGQAELAVFTREGGVITLTAQIDADFVVLAGEPIDEPVYGHGPFVMNTEEEIRQAILDVRSGRFGRLSPTGT</sequence>
<comment type="similarity">
    <text evidence="1 3">Belongs to the pirin family.</text>
</comment>
<feature type="binding site" evidence="2">
    <location>
        <position position="116"/>
    </location>
    <ligand>
        <name>Fe cation</name>
        <dbReference type="ChEBI" id="CHEBI:24875"/>
    </ligand>
</feature>
<dbReference type="Proteomes" id="UP000078486">
    <property type="component" value="Unassembled WGS sequence"/>
</dbReference>
<dbReference type="EMBL" id="LRRQ01000141">
    <property type="protein sequence ID" value="OAM88242.1"/>
    <property type="molecule type" value="Genomic_DNA"/>
</dbReference>
<evidence type="ECO:0000256" key="1">
    <source>
        <dbReference type="ARBA" id="ARBA00008416"/>
    </source>
</evidence>
<gene>
    <name evidence="6" type="ORF">AW736_18115</name>
</gene>
<dbReference type="SUPFAM" id="SSF51182">
    <property type="entry name" value="RmlC-like cupins"/>
    <property type="match status" value="1"/>
</dbReference>
<evidence type="ECO:0000256" key="3">
    <source>
        <dbReference type="RuleBase" id="RU003457"/>
    </source>
</evidence>
<evidence type="ECO:0000313" key="6">
    <source>
        <dbReference type="EMBL" id="OAM88242.1"/>
    </source>
</evidence>
<keyword evidence="6" id="KW-0560">Oxidoreductase</keyword>
<reference evidence="6 7" key="1">
    <citation type="submission" date="2016-01" db="EMBL/GenBank/DDBJ databases">
        <title>High potential of lignocellulose degradation of a new Verrucomicrobia species.</title>
        <authorList>
            <person name="Wang Y."/>
            <person name="Shi Y."/>
            <person name="Qiu Z."/>
            <person name="Liu S."/>
            <person name="Yang H."/>
        </authorList>
    </citation>
    <scope>NUCLEOTIDE SEQUENCE [LARGE SCALE GENOMIC DNA]</scope>
    <source>
        <strain evidence="6 7">TSB47</strain>
    </source>
</reference>
<dbReference type="InterPro" id="IPR014710">
    <property type="entry name" value="RmlC-like_jellyroll"/>
</dbReference>
<feature type="domain" description="Pirin N-terminal" evidence="4">
    <location>
        <begin position="41"/>
        <end position="136"/>
    </location>
</feature>
<comment type="caution">
    <text evidence="6">The sequence shown here is derived from an EMBL/GenBank/DDBJ whole genome shotgun (WGS) entry which is preliminary data.</text>
</comment>
<dbReference type="Pfam" id="PF05726">
    <property type="entry name" value="Pirin_C"/>
    <property type="match status" value="1"/>
</dbReference>
<evidence type="ECO:0000313" key="7">
    <source>
        <dbReference type="Proteomes" id="UP000078486"/>
    </source>
</evidence>
<dbReference type="Pfam" id="PF02678">
    <property type="entry name" value="Pirin"/>
    <property type="match status" value="1"/>
</dbReference>
<dbReference type="PIRSF" id="PIRSF006232">
    <property type="entry name" value="Pirin"/>
    <property type="match status" value="1"/>
</dbReference>
<dbReference type="InterPro" id="IPR008778">
    <property type="entry name" value="Pirin_C_dom"/>
</dbReference>
<feature type="binding site" evidence="2">
    <location>
        <position position="114"/>
    </location>
    <ligand>
        <name>Fe cation</name>
        <dbReference type="ChEBI" id="CHEBI:24875"/>
    </ligand>
</feature>
<feature type="domain" description="Pirin C-terminal" evidence="5">
    <location>
        <begin position="192"/>
        <end position="295"/>
    </location>
</feature>
<dbReference type="CDD" id="cd02247">
    <property type="entry name" value="cupin_pirin_C"/>
    <property type="match status" value="1"/>
</dbReference>
<keyword evidence="2" id="KW-0479">Metal-binding</keyword>
<evidence type="ECO:0000256" key="2">
    <source>
        <dbReference type="PIRSR" id="PIRSR006232-1"/>
    </source>
</evidence>
<dbReference type="GO" id="GO:0051213">
    <property type="term" value="F:dioxygenase activity"/>
    <property type="evidence" value="ECO:0007669"/>
    <property type="project" value="UniProtKB-KW"/>
</dbReference>
<feature type="binding site" evidence="2">
    <location>
        <position position="70"/>
    </location>
    <ligand>
        <name>Fe cation</name>
        <dbReference type="ChEBI" id="CHEBI:24875"/>
    </ligand>
</feature>
<dbReference type="InterPro" id="IPR053186">
    <property type="entry name" value="QDO-related"/>
</dbReference>
<name>A0A178IDZ8_9BACT</name>
<dbReference type="PANTHER" id="PTHR43594">
    <property type="entry name" value="QUERCETIN 2,3-DIOXYGENASE"/>
    <property type="match status" value="1"/>
</dbReference>
<dbReference type="InterPro" id="IPR012093">
    <property type="entry name" value="Pirin"/>
</dbReference>
<dbReference type="InterPro" id="IPR003829">
    <property type="entry name" value="Pirin_N_dom"/>
</dbReference>
<evidence type="ECO:0000259" key="4">
    <source>
        <dbReference type="Pfam" id="PF02678"/>
    </source>
</evidence>
<dbReference type="Gene3D" id="2.60.120.10">
    <property type="entry name" value="Jelly Rolls"/>
    <property type="match status" value="2"/>
</dbReference>
<dbReference type="AlphaFoldDB" id="A0A178IDZ8"/>
<feature type="binding site" evidence="2">
    <location>
        <position position="72"/>
    </location>
    <ligand>
        <name>Fe cation</name>
        <dbReference type="ChEBI" id="CHEBI:24875"/>
    </ligand>
</feature>
<keyword evidence="6" id="KW-0223">Dioxygenase</keyword>
<protein>
    <submittedName>
        <fullName evidence="6">Quercetin 2,3-dioxygenase</fullName>
    </submittedName>
</protein>
<keyword evidence="2" id="KW-0408">Iron</keyword>
<comment type="cofactor">
    <cofactor evidence="2">
        <name>Fe cation</name>
        <dbReference type="ChEBI" id="CHEBI:24875"/>
    </cofactor>
    <text evidence="2">Binds 1 Fe cation per subunit.</text>
</comment>
<dbReference type="InterPro" id="IPR011051">
    <property type="entry name" value="RmlC_Cupin_sf"/>
</dbReference>